<sequence>MGIASLNPSYDLTRRLWLSYAKPNTVCQAWTACVGFRCARGTPPDPTYQGLRITLRAEPVGANSFAKGSAAAPVEPP</sequence>
<proteinExistence type="predicted"/>
<reference evidence="1 2" key="1">
    <citation type="journal article" date="2013" name="Genome Announc.">
        <title>Complete Genome Sequence of the Carbazole Degrader Pseudomonas resinovorans Strain CA10 (NBRC 106553).</title>
        <authorList>
            <person name="Shintani M."/>
            <person name="Hosoyama A."/>
            <person name="Ohji S."/>
            <person name="Tsuchikane K."/>
            <person name="Takarada H."/>
            <person name="Yamazoe A."/>
            <person name="Fujita N."/>
            <person name="Nojiri H."/>
        </authorList>
    </citation>
    <scope>NUCLEOTIDE SEQUENCE [LARGE SCALE GENOMIC DNA]</scope>
    <source>
        <strain evidence="1 2">NBRC 106553</strain>
    </source>
</reference>
<dbReference type="HOGENOM" id="CLU_2635391_0_0_6"/>
<organism evidence="1 2">
    <name type="scientific">Metapseudomonas resinovorans NBRC 106553</name>
    <dbReference type="NCBI Taxonomy" id="1245471"/>
    <lineage>
        <taxon>Bacteria</taxon>
        <taxon>Pseudomonadati</taxon>
        <taxon>Pseudomonadota</taxon>
        <taxon>Gammaproteobacteria</taxon>
        <taxon>Pseudomonadales</taxon>
        <taxon>Pseudomonadaceae</taxon>
        <taxon>Metapseudomonas</taxon>
    </lineage>
</organism>
<gene>
    <name evidence="1" type="ORF">PCA10_13210</name>
</gene>
<name>S6ANB3_METRE</name>
<dbReference type="EMBL" id="AP013068">
    <property type="protein sequence ID" value="BAN47053.1"/>
    <property type="molecule type" value="Genomic_DNA"/>
</dbReference>
<keyword evidence="2" id="KW-1185">Reference proteome</keyword>
<dbReference type="Proteomes" id="UP000015503">
    <property type="component" value="Chromosome"/>
</dbReference>
<dbReference type="KEGG" id="pre:PCA10_13210"/>
<evidence type="ECO:0000313" key="1">
    <source>
        <dbReference type="EMBL" id="BAN47053.1"/>
    </source>
</evidence>
<dbReference type="STRING" id="1245471.PCA10_13210"/>
<dbReference type="AlphaFoldDB" id="S6ANB3"/>
<protein>
    <submittedName>
        <fullName evidence="1">Uncharacterized protein</fullName>
    </submittedName>
</protein>
<evidence type="ECO:0000313" key="2">
    <source>
        <dbReference type="Proteomes" id="UP000015503"/>
    </source>
</evidence>
<accession>S6ANB3</accession>